<gene>
    <name evidence="1" type="ORF">SAMN05192539_10787</name>
</gene>
<sequence>MGRLPSHTPNRWALGQPRLSKFDEGKPGIKRQIAWLALQIRGNTVLVAHAKFDSRQLASKPSVLNDKVDAK</sequence>
<reference evidence="2" key="1">
    <citation type="submission" date="2016-10" db="EMBL/GenBank/DDBJ databases">
        <authorList>
            <person name="Varghese N."/>
            <person name="Submissions S."/>
        </authorList>
    </citation>
    <scope>NUCLEOTIDE SEQUENCE [LARGE SCALE GENOMIC DNA]</scope>
    <source>
        <strain evidence="2">LMG 26031</strain>
    </source>
</reference>
<dbReference type="EMBL" id="FNYE01000078">
    <property type="protein sequence ID" value="SEK13906.1"/>
    <property type="molecule type" value="Genomic_DNA"/>
</dbReference>
<dbReference type="Proteomes" id="UP000198866">
    <property type="component" value="Unassembled WGS sequence"/>
</dbReference>
<organism evidence="1 2">
    <name type="scientific">Paraburkholderia diazotrophica</name>
    <dbReference type="NCBI Taxonomy" id="667676"/>
    <lineage>
        <taxon>Bacteria</taxon>
        <taxon>Pseudomonadati</taxon>
        <taxon>Pseudomonadota</taxon>
        <taxon>Betaproteobacteria</taxon>
        <taxon>Burkholderiales</taxon>
        <taxon>Burkholderiaceae</taxon>
        <taxon>Paraburkholderia</taxon>
    </lineage>
</organism>
<keyword evidence="2" id="KW-1185">Reference proteome</keyword>
<evidence type="ECO:0000313" key="2">
    <source>
        <dbReference type="Proteomes" id="UP000198866"/>
    </source>
</evidence>
<evidence type="ECO:0000313" key="1">
    <source>
        <dbReference type="EMBL" id="SEK13906.1"/>
    </source>
</evidence>
<dbReference type="AlphaFoldDB" id="A0A1H7EIX9"/>
<protein>
    <submittedName>
        <fullName evidence="1">Uncharacterized protein</fullName>
    </submittedName>
</protein>
<name>A0A1H7EIX9_9BURK</name>
<accession>A0A1H7EIX9</accession>
<proteinExistence type="predicted"/>